<evidence type="ECO:0000256" key="2">
    <source>
        <dbReference type="ARBA" id="ARBA00022448"/>
    </source>
</evidence>
<evidence type="ECO:0000259" key="10">
    <source>
        <dbReference type="Pfam" id="PF04290"/>
    </source>
</evidence>
<evidence type="ECO:0000256" key="1">
    <source>
        <dbReference type="ARBA" id="ARBA00004429"/>
    </source>
</evidence>
<keyword evidence="5 9" id="KW-0812">Transmembrane</keyword>
<dbReference type="STRING" id="1246637.MTBBW1_1070005"/>
<accession>A0A1W1H5D9</accession>
<evidence type="ECO:0000313" key="12">
    <source>
        <dbReference type="Proteomes" id="UP000191931"/>
    </source>
</evidence>
<dbReference type="Pfam" id="PF04290">
    <property type="entry name" value="DctQ"/>
    <property type="match status" value="1"/>
</dbReference>
<dbReference type="RefSeq" id="WP_186441249.1">
    <property type="nucleotide sequence ID" value="NZ_LT828545.1"/>
</dbReference>
<comment type="subcellular location">
    <subcellularLocation>
        <location evidence="1">Cell inner membrane</location>
        <topology evidence="1">Multi-pass membrane protein</topology>
    </subcellularLocation>
</comment>
<evidence type="ECO:0000256" key="6">
    <source>
        <dbReference type="ARBA" id="ARBA00022989"/>
    </source>
</evidence>
<proteinExistence type="inferred from homology"/>
<feature type="transmembrane region" description="Helical" evidence="9">
    <location>
        <begin position="124"/>
        <end position="147"/>
    </location>
</feature>
<dbReference type="PANTHER" id="PTHR35011">
    <property type="entry name" value="2,3-DIKETO-L-GULONATE TRAP TRANSPORTER SMALL PERMEASE PROTEIN YIAM"/>
    <property type="match status" value="1"/>
</dbReference>
<dbReference type="EMBL" id="FWEV01000010">
    <property type="protein sequence ID" value="SLM27689.1"/>
    <property type="molecule type" value="Genomic_DNA"/>
</dbReference>
<evidence type="ECO:0000256" key="8">
    <source>
        <dbReference type="ARBA" id="ARBA00038436"/>
    </source>
</evidence>
<dbReference type="InterPro" id="IPR007387">
    <property type="entry name" value="TRAP_DctQ"/>
</dbReference>
<dbReference type="InterPro" id="IPR055348">
    <property type="entry name" value="DctQ"/>
</dbReference>
<evidence type="ECO:0000313" key="11">
    <source>
        <dbReference type="EMBL" id="SLM27689.1"/>
    </source>
</evidence>
<keyword evidence="6 9" id="KW-1133">Transmembrane helix</keyword>
<keyword evidence="7 9" id="KW-0472">Membrane</keyword>
<dbReference type="Proteomes" id="UP000191931">
    <property type="component" value="Unassembled WGS sequence"/>
</dbReference>
<evidence type="ECO:0000256" key="7">
    <source>
        <dbReference type="ARBA" id="ARBA00023136"/>
    </source>
</evidence>
<feature type="transmembrane region" description="Helical" evidence="9">
    <location>
        <begin position="80"/>
        <end position="104"/>
    </location>
</feature>
<evidence type="ECO:0000256" key="9">
    <source>
        <dbReference type="SAM" id="Phobius"/>
    </source>
</evidence>
<evidence type="ECO:0000256" key="3">
    <source>
        <dbReference type="ARBA" id="ARBA00022475"/>
    </source>
</evidence>
<gene>
    <name evidence="11" type="ORF">MTBBW1_1070005</name>
</gene>
<feature type="domain" description="Tripartite ATP-independent periplasmic transporters DctQ component" evidence="10">
    <location>
        <begin position="20"/>
        <end position="151"/>
    </location>
</feature>
<organism evidence="11 12">
    <name type="scientific">Desulfamplus magnetovallimortis</name>
    <dbReference type="NCBI Taxonomy" id="1246637"/>
    <lineage>
        <taxon>Bacteria</taxon>
        <taxon>Pseudomonadati</taxon>
        <taxon>Thermodesulfobacteriota</taxon>
        <taxon>Desulfobacteria</taxon>
        <taxon>Desulfobacterales</taxon>
        <taxon>Desulfobacteraceae</taxon>
        <taxon>Desulfamplus</taxon>
    </lineage>
</organism>
<evidence type="ECO:0000256" key="5">
    <source>
        <dbReference type="ARBA" id="ARBA00022692"/>
    </source>
</evidence>
<keyword evidence="2" id="KW-0813">Transport</keyword>
<keyword evidence="3" id="KW-1003">Cell membrane</keyword>
<feature type="transmembrane region" description="Helical" evidence="9">
    <location>
        <begin position="7"/>
        <end position="26"/>
    </location>
</feature>
<dbReference type="AlphaFoldDB" id="A0A1W1H5D9"/>
<sequence>MISKLTSLFLYAGTGWVLVMMIMTVIDVAGRYFFSRPVSGSIELSQFMMAAFSILGMAYTNASGGNIRVTLLIRSVPERVAALMDTLTAILTLQVMAAIVWYGWVMGWEDYHSGSATDTLSLPLYPLKFLMAVGALLMSMTIFIDLVESLKCAAGMTPADDIKNIELYNGHGKPILPQRSMKALKKNLKYGDFHIKEEGLTGVKVLSGKKQVEENRKQRTKTGDA</sequence>
<keyword evidence="12" id="KW-1185">Reference proteome</keyword>
<keyword evidence="4" id="KW-0997">Cell inner membrane</keyword>
<dbReference type="GO" id="GO:0005886">
    <property type="term" value="C:plasma membrane"/>
    <property type="evidence" value="ECO:0007669"/>
    <property type="project" value="UniProtKB-SubCell"/>
</dbReference>
<name>A0A1W1H5D9_9BACT</name>
<evidence type="ECO:0000256" key="4">
    <source>
        <dbReference type="ARBA" id="ARBA00022519"/>
    </source>
</evidence>
<feature type="transmembrane region" description="Helical" evidence="9">
    <location>
        <begin position="38"/>
        <end position="59"/>
    </location>
</feature>
<protein>
    <submittedName>
        <fullName evidence="11">DctQ3 (Modular protein)</fullName>
    </submittedName>
</protein>
<comment type="similarity">
    <text evidence="8">Belongs to the TRAP transporter small permease family.</text>
</comment>
<reference evidence="11 12" key="1">
    <citation type="submission" date="2017-03" db="EMBL/GenBank/DDBJ databases">
        <authorList>
            <person name="Afonso C.L."/>
            <person name="Miller P.J."/>
            <person name="Scott M.A."/>
            <person name="Spackman E."/>
            <person name="Goraichik I."/>
            <person name="Dimitrov K.M."/>
            <person name="Suarez D.L."/>
            <person name="Swayne D.E."/>
        </authorList>
    </citation>
    <scope>NUCLEOTIDE SEQUENCE [LARGE SCALE GENOMIC DNA]</scope>
    <source>
        <strain evidence="11">PRJEB14757</strain>
    </source>
</reference>